<dbReference type="EMBL" id="CAJVQB010042975">
    <property type="protein sequence ID" value="CAG8830824.1"/>
    <property type="molecule type" value="Genomic_DNA"/>
</dbReference>
<keyword evidence="2" id="KW-1185">Reference proteome</keyword>
<sequence length="45" mass="4543">PLLIKAAAKVLIALVASVRAWFAILGGKLITGGLSIDRLIVGGGE</sequence>
<dbReference type="Proteomes" id="UP000789901">
    <property type="component" value="Unassembled WGS sequence"/>
</dbReference>
<organism evidence="1 2">
    <name type="scientific">Gigaspora margarita</name>
    <dbReference type="NCBI Taxonomy" id="4874"/>
    <lineage>
        <taxon>Eukaryota</taxon>
        <taxon>Fungi</taxon>
        <taxon>Fungi incertae sedis</taxon>
        <taxon>Mucoromycota</taxon>
        <taxon>Glomeromycotina</taxon>
        <taxon>Glomeromycetes</taxon>
        <taxon>Diversisporales</taxon>
        <taxon>Gigasporaceae</taxon>
        <taxon>Gigaspora</taxon>
    </lineage>
</organism>
<comment type="caution">
    <text evidence="1">The sequence shown here is derived from an EMBL/GenBank/DDBJ whole genome shotgun (WGS) entry which is preliminary data.</text>
</comment>
<reference evidence="1 2" key="1">
    <citation type="submission" date="2021-06" db="EMBL/GenBank/DDBJ databases">
        <authorList>
            <person name="Kallberg Y."/>
            <person name="Tangrot J."/>
            <person name="Rosling A."/>
        </authorList>
    </citation>
    <scope>NUCLEOTIDE SEQUENCE [LARGE SCALE GENOMIC DNA]</scope>
    <source>
        <strain evidence="1 2">120-4 pot B 10/14</strain>
    </source>
</reference>
<feature type="non-terminal residue" evidence="1">
    <location>
        <position position="1"/>
    </location>
</feature>
<gene>
    <name evidence="1" type="ORF">GMARGA_LOCUS30455</name>
</gene>
<accession>A0ABN7WI27</accession>
<name>A0ABN7WI27_GIGMA</name>
<protein>
    <submittedName>
        <fullName evidence="1">974_t:CDS:1</fullName>
    </submittedName>
</protein>
<evidence type="ECO:0000313" key="1">
    <source>
        <dbReference type="EMBL" id="CAG8830824.1"/>
    </source>
</evidence>
<feature type="non-terminal residue" evidence="1">
    <location>
        <position position="45"/>
    </location>
</feature>
<proteinExistence type="predicted"/>
<evidence type="ECO:0000313" key="2">
    <source>
        <dbReference type="Proteomes" id="UP000789901"/>
    </source>
</evidence>